<accession>A0A554XDF1</accession>
<gene>
    <name evidence="1" type="ORF">Tchar_01609</name>
</gene>
<dbReference type="SUPFAM" id="SSF81593">
    <property type="entry name" value="Nucleotidyltransferase substrate binding subunit/domain"/>
    <property type="match status" value="1"/>
</dbReference>
<dbReference type="EMBL" id="VJON01000024">
    <property type="protein sequence ID" value="TSE33857.1"/>
    <property type="molecule type" value="Genomic_DNA"/>
</dbReference>
<sequence length="158" mass="18477">MTDRDRERLLQLCEVVEREVQQLRATDAYLFQRPFTAERVASLREDERGAESVDAFVARFGRLQDTLGDKLIPALLRWVGNAPGPMIDNLRLLEKWGWLQDAEGWLETRQLRNRLIHEYELDEDVLVDALNTAHQRVTLLISTAQRLVEETRRRLTPL</sequence>
<dbReference type="Gene3D" id="1.20.120.330">
    <property type="entry name" value="Nucleotidyltransferases domain 2"/>
    <property type="match status" value="1"/>
</dbReference>
<evidence type="ECO:0008006" key="3">
    <source>
        <dbReference type="Google" id="ProtNLM"/>
    </source>
</evidence>
<protein>
    <recommendedName>
        <fullName evidence="3">Nucleotidyltransferase substrate binding protein</fullName>
    </recommendedName>
</protein>
<organism evidence="1 2">
    <name type="scientific">Tepidimonas charontis</name>
    <dbReference type="NCBI Taxonomy" id="2267262"/>
    <lineage>
        <taxon>Bacteria</taxon>
        <taxon>Pseudomonadati</taxon>
        <taxon>Pseudomonadota</taxon>
        <taxon>Betaproteobacteria</taxon>
        <taxon>Burkholderiales</taxon>
        <taxon>Tepidimonas</taxon>
    </lineage>
</organism>
<dbReference type="AlphaFoldDB" id="A0A554XDF1"/>
<dbReference type="Proteomes" id="UP000318294">
    <property type="component" value="Unassembled WGS sequence"/>
</dbReference>
<evidence type="ECO:0000313" key="2">
    <source>
        <dbReference type="Proteomes" id="UP000318294"/>
    </source>
</evidence>
<dbReference type="RefSeq" id="WP_144328557.1">
    <property type="nucleotide sequence ID" value="NZ_VJON01000024.1"/>
</dbReference>
<name>A0A554XDF1_9BURK</name>
<reference evidence="1 2" key="1">
    <citation type="submission" date="2019-07" db="EMBL/GenBank/DDBJ databases">
        <title>Tepidimonas charontis SPSP-6 draft genome.</title>
        <authorList>
            <person name="Da Costa M.S."/>
            <person name="Froufe H.J.C."/>
            <person name="Egas C."/>
            <person name="Albuquerque L."/>
        </authorList>
    </citation>
    <scope>NUCLEOTIDE SEQUENCE [LARGE SCALE GENOMIC DNA]</scope>
    <source>
        <strain evidence="1 2">SPSP-6</strain>
    </source>
</reference>
<comment type="caution">
    <text evidence="1">The sequence shown here is derived from an EMBL/GenBank/DDBJ whole genome shotgun (WGS) entry which is preliminary data.</text>
</comment>
<keyword evidence="2" id="KW-1185">Reference proteome</keyword>
<dbReference type="OrthoDB" id="13547at2"/>
<proteinExistence type="predicted"/>
<evidence type="ECO:0000313" key="1">
    <source>
        <dbReference type="EMBL" id="TSE33857.1"/>
    </source>
</evidence>